<dbReference type="InterPro" id="IPR005532">
    <property type="entry name" value="SUMF_dom"/>
</dbReference>
<dbReference type="AlphaFoldDB" id="A0A1E5QK80"/>
<dbReference type="OrthoDB" id="569031at2"/>
<dbReference type="InterPro" id="IPR008912">
    <property type="entry name" value="Uncharacterised_CoxE"/>
</dbReference>
<evidence type="ECO:0000256" key="1">
    <source>
        <dbReference type="SAM" id="MobiDB-lite"/>
    </source>
</evidence>
<dbReference type="RefSeq" id="WP_069967332.1">
    <property type="nucleotide sequence ID" value="NZ_CM124774.1"/>
</dbReference>
<evidence type="ECO:0000259" key="2">
    <source>
        <dbReference type="Pfam" id="PF03781"/>
    </source>
</evidence>
<dbReference type="InterPro" id="IPR016187">
    <property type="entry name" value="CTDL_fold"/>
</dbReference>
<dbReference type="GO" id="GO:0120147">
    <property type="term" value="F:formylglycine-generating oxidase activity"/>
    <property type="evidence" value="ECO:0007669"/>
    <property type="project" value="TreeGrafter"/>
</dbReference>
<sequence>MTPDDPYLIHLFYDLKQAGLPLRIQEDYGLLRKAYSLGYIPQSLDELEELCEQLWVKSLAEKKIFDACFREYKSIKLQELTQQFKVKPKNRGKTKNNRRKASKSPLQPSTKEPVGSSEPSQNVNDFESDLADIQVGVAVPVAQSPSRASPRQKFVLNDEYFPVTRAQMQHGWRSLRKLMRQGRETEPDIARTIQRICQENIAELALRPTRINQTELLLFVDCSDSMAPFALISERLIETATQRNFFRRIQVFYFRNSPIDAVFTDVALLNKQPLDTLIASLHTSRTLAMIFSDAGAAKGGSSQARAELTQKFLTQVRAAVQQVVWLNPLPQERWLDNTAEVIACQVAMFPFSLSGWRELLQILRGQPATQVEFLESVQPLEESELGVLDELEEMMAASTADDYQYQEATERLERFVAEFPEYLSFACHAAFPLALTPDFLYYLRENFAPTLPWIVVSDLLLSGLCQPLGSRLYQMDSLTRHLLLKTLKASFGQSRLHKLSDALLFYLYQGLQERDLEVQELGEHPEWIALAYTEPTELAQQLAEKLQQTFTGEGGERVKAASLIATFAEPLAEANFKPLLTLARGIGRQARGYEQGAQEIFDQLLPELKFGKVTIQVPGKSGLKSFSFETVRVNRRGEEVERKTHQARYFTEDLGQGVMLEMVEIPGGTFWMGSPKGEGYGDEKPQHSVTVPAFFMAKYPVTQAQWRAVAALPQVERSLEADPARFKGDNRPVEQVSWFDAVEFCARLSKKVGREYSLPSEAQWEYACRAGTTTPFYFGETITTQLVNYDGNYTYAEEPKGEYRKKTTPVGSFPPNAFGLYDMHGNVREWCLDDWHDSYQGAPEDGSAWLDGNDNLSQKPNDSKAVLRGGSWIFIPNLCRSACRSNNHLSERGSNDYAFGFRVVCVAGRTFNP</sequence>
<gene>
    <name evidence="3" type="ORF">BH720_11420</name>
</gene>
<dbReference type="PANTHER" id="PTHR23150:SF19">
    <property type="entry name" value="FORMYLGLYCINE-GENERATING ENZYME"/>
    <property type="match status" value="1"/>
</dbReference>
<comment type="caution">
    <text evidence="3">The sequence shown here is derived from an EMBL/GenBank/DDBJ whole genome shotgun (WGS) entry which is preliminary data.</text>
</comment>
<organism evidence="3">
    <name type="scientific">Desertifilum tharense IPPAS B-1220</name>
    <dbReference type="NCBI Taxonomy" id="1781255"/>
    <lineage>
        <taxon>Bacteria</taxon>
        <taxon>Bacillati</taxon>
        <taxon>Cyanobacteriota</taxon>
        <taxon>Cyanophyceae</taxon>
        <taxon>Desertifilales</taxon>
        <taxon>Desertifilaceae</taxon>
        <taxon>Desertifilum</taxon>
    </lineage>
</organism>
<dbReference type="PANTHER" id="PTHR23150">
    <property type="entry name" value="SULFATASE MODIFYING FACTOR 1, 2"/>
    <property type="match status" value="1"/>
</dbReference>
<dbReference type="InterPro" id="IPR042095">
    <property type="entry name" value="SUMF_sf"/>
</dbReference>
<reference evidence="3" key="1">
    <citation type="submission" date="2016-09" db="EMBL/GenBank/DDBJ databases">
        <title>Draft genome of thermotolerant cyanobacterium Desertifilum sp. strain IPPAS B-1220.</title>
        <authorList>
            <person name="Sinetova M.A."/>
            <person name="Bolakhan K."/>
            <person name="Zayadan B.K."/>
            <person name="Mironov K.S."/>
            <person name="Ustinova V."/>
            <person name="Kupriyanova E.V."/>
            <person name="Sidorov R.A."/>
            <person name="Skrypnik A.N."/>
            <person name="Gogoleva N.E."/>
            <person name="Gogolev Y.V."/>
            <person name="Los D.A."/>
        </authorList>
    </citation>
    <scope>NUCLEOTIDE SEQUENCE [LARGE SCALE GENOMIC DNA]</scope>
    <source>
        <strain evidence="3">IPPAS B-1220</strain>
    </source>
</reference>
<feature type="domain" description="Sulfatase-modifying factor enzyme-like" evidence="2">
    <location>
        <begin position="661"/>
        <end position="904"/>
    </location>
</feature>
<accession>A0A1E5QK80</accession>
<dbReference type="SUPFAM" id="SSF56436">
    <property type="entry name" value="C-type lectin-like"/>
    <property type="match status" value="1"/>
</dbReference>
<feature type="region of interest" description="Disordered" evidence="1">
    <location>
        <begin position="86"/>
        <end position="123"/>
    </location>
</feature>
<dbReference type="EMBL" id="MJGC01000054">
    <property type="protein sequence ID" value="OEJ75070.1"/>
    <property type="molecule type" value="Genomic_DNA"/>
</dbReference>
<dbReference type="Pfam" id="PF05762">
    <property type="entry name" value="VWA_CoxE"/>
    <property type="match status" value="1"/>
</dbReference>
<name>A0A1E5QK80_9CYAN</name>
<evidence type="ECO:0000313" key="3">
    <source>
        <dbReference type="EMBL" id="OEJ75070.1"/>
    </source>
</evidence>
<proteinExistence type="predicted"/>
<protein>
    <recommendedName>
        <fullName evidence="2">Sulfatase-modifying factor enzyme-like domain-containing protein</fullName>
    </recommendedName>
</protein>
<feature type="compositionally biased region" description="Basic residues" evidence="1">
    <location>
        <begin position="86"/>
        <end position="102"/>
    </location>
</feature>
<dbReference type="InterPro" id="IPR051043">
    <property type="entry name" value="Sulfatase_Mod_Factor_Kinase"/>
</dbReference>
<dbReference type="STRING" id="1781255.BH720_11420"/>
<dbReference type="Pfam" id="PF03781">
    <property type="entry name" value="FGE-sulfatase"/>
    <property type="match status" value="1"/>
</dbReference>
<dbReference type="Gene3D" id="3.90.1580.10">
    <property type="entry name" value="paralog of FGE (formylglycine-generating enzyme)"/>
    <property type="match status" value="1"/>
</dbReference>